<comment type="caution">
    <text evidence="2">The sequence shown here is derived from an EMBL/GenBank/DDBJ whole genome shotgun (WGS) entry which is preliminary data.</text>
</comment>
<dbReference type="SUPFAM" id="SSF54909">
    <property type="entry name" value="Dimeric alpha+beta barrel"/>
    <property type="match status" value="1"/>
</dbReference>
<dbReference type="Pfam" id="PF03992">
    <property type="entry name" value="ABM"/>
    <property type="match status" value="1"/>
</dbReference>
<protein>
    <submittedName>
        <fullName evidence="2">Antibiotic biosynthesis monooxygenase</fullName>
    </submittedName>
</protein>
<organism evidence="2 3">
    <name type="scientific">Litoreibacter meonggei</name>
    <dbReference type="NCBI Taxonomy" id="1049199"/>
    <lineage>
        <taxon>Bacteria</taxon>
        <taxon>Pseudomonadati</taxon>
        <taxon>Pseudomonadota</taxon>
        <taxon>Alphaproteobacteria</taxon>
        <taxon>Rhodobacterales</taxon>
        <taxon>Roseobacteraceae</taxon>
        <taxon>Litoreibacter</taxon>
    </lineage>
</organism>
<dbReference type="GO" id="GO:0004497">
    <property type="term" value="F:monooxygenase activity"/>
    <property type="evidence" value="ECO:0007669"/>
    <property type="project" value="UniProtKB-KW"/>
</dbReference>
<dbReference type="Gene3D" id="3.30.70.100">
    <property type="match status" value="1"/>
</dbReference>
<reference evidence="2 3" key="1">
    <citation type="submission" date="2018-10" db="EMBL/GenBank/DDBJ databases">
        <title>Genomic Encyclopedia of Archaeal and Bacterial Type Strains, Phase II (KMG-II): from individual species to whole genera.</title>
        <authorList>
            <person name="Goeker M."/>
        </authorList>
    </citation>
    <scope>NUCLEOTIDE SEQUENCE [LARGE SCALE GENOMIC DNA]</scope>
    <source>
        <strain evidence="2 3">DSM 29466</strain>
    </source>
</reference>
<keyword evidence="2" id="KW-0560">Oxidoreductase</keyword>
<keyword evidence="3" id="KW-1185">Reference proteome</keyword>
<dbReference type="InterPro" id="IPR011008">
    <property type="entry name" value="Dimeric_a/b-barrel"/>
</dbReference>
<gene>
    <name evidence="2" type="ORF">BCF46_0439</name>
</gene>
<name>A0A497X5A1_9RHOB</name>
<dbReference type="EMBL" id="RCCE01000001">
    <property type="protein sequence ID" value="RLJ60241.1"/>
    <property type="molecule type" value="Genomic_DNA"/>
</dbReference>
<proteinExistence type="predicted"/>
<dbReference type="RefSeq" id="WP_121021265.1">
    <property type="nucleotide sequence ID" value="NZ_RCCE01000001.1"/>
</dbReference>
<dbReference type="Proteomes" id="UP000269157">
    <property type="component" value="Unassembled WGS sequence"/>
</dbReference>
<dbReference type="AlphaFoldDB" id="A0A497X5A1"/>
<evidence type="ECO:0000259" key="1">
    <source>
        <dbReference type="Pfam" id="PF03992"/>
    </source>
</evidence>
<sequence>MSDVIEWVLEMDVQDGQVGQVGALLKEMVSATKADEPGALHYEYFTNDDGSKVTVLERYADNAAVMTHLGNFGDKFAGRFLAAFAPTRFTVYGPADATVREALAPFGATYMDMLAGFHR</sequence>
<accession>A0A497X5A1</accession>
<evidence type="ECO:0000313" key="2">
    <source>
        <dbReference type="EMBL" id="RLJ60241.1"/>
    </source>
</evidence>
<evidence type="ECO:0000313" key="3">
    <source>
        <dbReference type="Proteomes" id="UP000269157"/>
    </source>
</evidence>
<dbReference type="InterPro" id="IPR007138">
    <property type="entry name" value="ABM_dom"/>
</dbReference>
<keyword evidence="2" id="KW-0503">Monooxygenase</keyword>
<feature type="domain" description="ABM" evidence="1">
    <location>
        <begin position="8"/>
        <end position="70"/>
    </location>
</feature>
<dbReference type="OrthoDB" id="2082794at2"/>